<comment type="pathway">
    <text evidence="4">Amino-acid degradation; L-kynurenine degradation; L-alanine and anthranilate from L-kynurenine: step 1/1.</text>
</comment>
<keyword evidence="3 4" id="KW-0663">Pyridoxal phosphate</keyword>
<comment type="pathway">
    <text evidence="4">Cofactor biosynthesis; NAD(+) biosynthesis; quinolinate from L-kynurenine: step 2/3.</text>
</comment>
<dbReference type="InterPro" id="IPR015422">
    <property type="entry name" value="PyrdxlP-dep_Trfase_small"/>
</dbReference>
<dbReference type="InterPro" id="IPR015424">
    <property type="entry name" value="PyrdxlP-dep_Trfase"/>
</dbReference>
<dbReference type="Proteomes" id="UP001500784">
    <property type="component" value="Unassembled WGS sequence"/>
</dbReference>
<dbReference type="Pfam" id="PF22580">
    <property type="entry name" value="KYNU_C"/>
    <property type="match status" value="1"/>
</dbReference>
<comment type="function">
    <text evidence="4">Catalyzes the cleavage of L-kynurenine (L-Kyn) and L-3-hydroxykynurenine (L-3OHKyn) into anthranilic acid (AA) and 3-hydroxyanthranilic acid (3-OHAA), respectively.</text>
</comment>
<dbReference type="PIRSF" id="PIRSF038800">
    <property type="entry name" value="KYNU"/>
    <property type="match status" value="1"/>
</dbReference>
<dbReference type="PANTHER" id="PTHR14084">
    <property type="entry name" value="KYNURENINASE"/>
    <property type="match status" value="1"/>
</dbReference>
<keyword evidence="6" id="KW-1185">Reference proteome</keyword>
<gene>
    <name evidence="5" type="ORF">GCM10009688_02260</name>
</gene>
<dbReference type="Gene3D" id="3.40.640.10">
    <property type="entry name" value="Type I PLP-dependent aspartate aminotransferase-like (Major domain)"/>
    <property type="match status" value="1"/>
</dbReference>
<keyword evidence="2 4" id="KW-0378">Hydrolase</keyword>
<evidence type="ECO:0000313" key="6">
    <source>
        <dbReference type="Proteomes" id="UP001500784"/>
    </source>
</evidence>
<evidence type="ECO:0000256" key="1">
    <source>
        <dbReference type="ARBA" id="ARBA00022642"/>
    </source>
</evidence>
<comment type="similarity">
    <text evidence="4">Belongs to the kynureninase family.</text>
</comment>
<dbReference type="Gene3D" id="3.90.1150.10">
    <property type="entry name" value="Aspartate Aminotransferase, domain 1"/>
    <property type="match status" value="1"/>
</dbReference>
<dbReference type="InterPro" id="IPR010111">
    <property type="entry name" value="Kynureninase"/>
</dbReference>
<keyword evidence="5" id="KW-0808">Transferase</keyword>
<reference evidence="6" key="1">
    <citation type="journal article" date="2019" name="Int. J. Syst. Evol. Microbiol.">
        <title>The Global Catalogue of Microorganisms (GCM) 10K type strain sequencing project: providing services to taxonomists for standard genome sequencing and annotation.</title>
        <authorList>
            <consortium name="The Broad Institute Genomics Platform"/>
            <consortium name="The Broad Institute Genome Sequencing Center for Infectious Disease"/>
            <person name="Wu L."/>
            <person name="Ma J."/>
        </authorList>
    </citation>
    <scope>NUCLEOTIDE SEQUENCE [LARGE SCALE GENOMIC DNA]</scope>
    <source>
        <strain evidence="6">JCM 13316</strain>
    </source>
</reference>
<dbReference type="EMBL" id="BAAALV010000001">
    <property type="protein sequence ID" value="GAA1902159.1"/>
    <property type="molecule type" value="Genomic_DNA"/>
</dbReference>
<comment type="caution">
    <text evidence="5">The sequence shown here is derived from an EMBL/GenBank/DDBJ whole genome shotgun (WGS) entry which is preliminary data.</text>
</comment>
<name>A0ABP5A3D0_9MICC</name>
<comment type="catalytic activity">
    <reaction evidence="4">
        <text>3-hydroxy-L-kynurenine + H2O = 3-hydroxyanthranilate + L-alanine + H(+)</text>
        <dbReference type="Rhea" id="RHEA:25143"/>
        <dbReference type="ChEBI" id="CHEBI:15377"/>
        <dbReference type="ChEBI" id="CHEBI:15378"/>
        <dbReference type="ChEBI" id="CHEBI:36559"/>
        <dbReference type="ChEBI" id="CHEBI:57972"/>
        <dbReference type="ChEBI" id="CHEBI:58125"/>
        <dbReference type="EC" id="3.7.1.3"/>
    </reaction>
</comment>
<proteinExistence type="inferred from homology"/>
<comment type="subunit">
    <text evidence="4">Homodimer.</text>
</comment>
<comment type="catalytic activity">
    <reaction evidence="4">
        <text>L-kynurenine + H2O = anthranilate + L-alanine + H(+)</text>
        <dbReference type="Rhea" id="RHEA:16813"/>
        <dbReference type="ChEBI" id="CHEBI:15377"/>
        <dbReference type="ChEBI" id="CHEBI:15378"/>
        <dbReference type="ChEBI" id="CHEBI:16567"/>
        <dbReference type="ChEBI" id="CHEBI:57959"/>
        <dbReference type="ChEBI" id="CHEBI:57972"/>
        <dbReference type="EC" id="3.7.1.3"/>
    </reaction>
</comment>
<protein>
    <recommendedName>
        <fullName evidence="4">Kynureninase</fullName>
        <ecNumber evidence="4">3.7.1.3</ecNumber>
    </recommendedName>
</protein>
<comment type="cofactor">
    <cofactor evidence="4">
        <name>pyridoxal 5'-phosphate</name>
        <dbReference type="ChEBI" id="CHEBI:597326"/>
    </cofactor>
</comment>
<dbReference type="PANTHER" id="PTHR14084:SF0">
    <property type="entry name" value="KYNURENINASE"/>
    <property type="match status" value="1"/>
</dbReference>
<evidence type="ECO:0000313" key="5">
    <source>
        <dbReference type="EMBL" id="GAA1902159.1"/>
    </source>
</evidence>
<evidence type="ECO:0000256" key="2">
    <source>
        <dbReference type="ARBA" id="ARBA00022801"/>
    </source>
</evidence>
<evidence type="ECO:0000256" key="3">
    <source>
        <dbReference type="ARBA" id="ARBA00022898"/>
    </source>
</evidence>
<dbReference type="EC" id="3.7.1.3" evidence="4"/>
<dbReference type="SUPFAM" id="SSF53383">
    <property type="entry name" value="PLP-dependent transferases"/>
    <property type="match status" value="1"/>
</dbReference>
<dbReference type="InterPro" id="IPR015421">
    <property type="entry name" value="PyrdxlP-dep_Trfase_major"/>
</dbReference>
<dbReference type="GO" id="GO:0008483">
    <property type="term" value="F:transaminase activity"/>
    <property type="evidence" value="ECO:0007669"/>
    <property type="project" value="UniProtKB-KW"/>
</dbReference>
<dbReference type="RefSeq" id="WP_152227958.1">
    <property type="nucleotide sequence ID" value="NZ_BAAALV010000001.1"/>
</dbReference>
<keyword evidence="5" id="KW-0032">Aminotransferase</keyword>
<keyword evidence="1 4" id="KW-0662">Pyridine nucleotide biosynthesis</keyword>
<organism evidence="5 6">
    <name type="scientific">Arthrobacter gandavensis</name>
    <dbReference type="NCBI Taxonomy" id="169960"/>
    <lineage>
        <taxon>Bacteria</taxon>
        <taxon>Bacillati</taxon>
        <taxon>Actinomycetota</taxon>
        <taxon>Actinomycetes</taxon>
        <taxon>Micrococcales</taxon>
        <taxon>Micrococcaceae</taxon>
        <taxon>Arthrobacter</taxon>
    </lineage>
</organism>
<sequence>MRTTSRLSERARELDSADPLGGMRTKFLGHDDAAVPAYLDGNSLGRPLAATLETLGDFVRSQWGGRLIRGWDEGWLALPRHIGDQLGEHVLGAAPGQCVVADSTTVLLYKLARAAVTAVSDGGKRNEIVLDRDNFPTDRYVMEGIAAECGLTLRWVDAEYDGGVRPEAVAAAVGPQTALVVLSHVAYRSGFVADVPAITELVHSAGGRVLWDLCHSAGSVPAELDAWKVDYAAGCSYKYLNGGPGAPAWAYVAARHQANFEQPIRGWLGAGDPFGMGRDYVPAAGIQRVVSGTPPILGMLAMQDMITLISEAGMDAVREKSMQLTSFAVEAFDEVLAPLGAVLASPRDPLQRGSHITIDHPGSRDVTARLWEQGVIPDYRNPNGIRLGLSPLSTSFAETWAGIEAVAAGLGATVRP</sequence>
<evidence type="ECO:0000256" key="4">
    <source>
        <dbReference type="PIRNR" id="PIRNR038800"/>
    </source>
</evidence>
<accession>A0ABP5A3D0</accession>